<dbReference type="PROSITE" id="PS51186">
    <property type="entry name" value="GNAT"/>
    <property type="match status" value="1"/>
</dbReference>
<dbReference type="Pfam" id="PF00583">
    <property type="entry name" value="Acetyltransf_1"/>
    <property type="match status" value="1"/>
</dbReference>
<dbReference type="PANTHER" id="PTHR43877:SF2">
    <property type="entry name" value="AMINOALKYLPHOSPHONATE N-ACETYLTRANSFERASE-RELATED"/>
    <property type="match status" value="1"/>
</dbReference>
<dbReference type="CDD" id="cd04301">
    <property type="entry name" value="NAT_SF"/>
    <property type="match status" value="1"/>
</dbReference>
<dbReference type="Proteomes" id="UP000219439">
    <property type="component" value="Unassembled WGS sequence"/>
</dbReference>
<dbReference type="InterPro" id="IPR050832">
    <property type="entry name" value="Bact_Acetyltransf"/>
</dbReference>
<protein>
    <submittedName>
        <fullName evidence="4">L-amino acid N-acyltransferase YncA</fullName>
    </submittedName>
</protein>
<evidence type="ECO:0000256" key="2">
    <source>
        <dbReference type="ARBA" id="ARBA00023315"/>
    </source>
</evidence>
<dbReference type="GO" id="GO:0016747">
    <property type="term" value="F:acyltransferase activity, transferring groups other than amino-acyl groups"/>
    <property type="evidence" value="ECO:0007669"/>
    <property type="project" value="InterPro"/>
</dbReference>
<organism evidence="4 5">
    <name type="scientific">Cohaesibacter gelatinilyticus</name>
    <dbReference type="NCBI Taxonomy" id="372072"/>
    <lineage>
        <taxon>Bacteria</taxon>
        <taxon>Pseudomonadati</taxon>
        <taxon>Pseudomonadota</taxon>
        <taxon>Alphaproteobacteria</taxon>
        <taxon>Hyphomicrobiales</taxon>
        <taxon>Cohaesibacteraceae</taxon>
    </lineage>
</organism>
<proteinExistence type="predicted"/>
<dbReference type="InterPro" id="IPR000182">
    <property type="entry name" value="GNAT_dom"/>
</dbReference>
<accession>A0A285PIM8</accession>
<reference evidence="4 5" key="1">
    <citation type="submission" date="2017-09" db="EMBL/GenBank/DDBJ databases">
        <authorList>
            <person name="Ehlers B."/>
            <person name="Leendertz F.H."/>
        </authorList>
    </citation>
    <scope>NUCLEOTIDE SEQUENCE [LARGE SCALE GENOMIC DNA]</scope>
    <source>
        <strain evidence="4 5">DSM 18289</strain>
    </source>
</reference>
<dbReference type="RefSeq" id="WP_097155966.1">
    <property type="nucleotide sequence ID" value="NZ_OBEL01000010.1"/>
</dbReference>
<dbReference type="PANTHER" id="PTHR43877">
    <property type="entry name" value="AMINOALKYLPHOSPHONATE N-ACETYLTRANSFERASE-RELATED-RELATED"/>
    <property type="match status" value="1"/>
</dbReference>
<evidence type="ECO:0000313" key="4">
    <source>
        <dbReference type="EMBL" id="SNZ21582.1"/>
    </source>
</evidence>
<feature type="domain" description="N-acetyltransferase" evidence="3">
    <location>
        <begin position="19"/>
        <end position="167"/>
    </location>
</feature>
<name>A0A285PIM8_9HYPH</name>
<dbReference type="Gene3D" id="3.40.630.30">
    <property type="match status" value="1"/>
</dbReference>
<evidence type="ECO:0000313" key="5">
    <source>
        <dbReference type="Proteomes" id="UP000219439"/>
    </source>
</evidence>
<dbReference type="AlphaFoldDB" id="A0A285PIM8"/>
<keyword evidence="2 4" id="KW-0012">Acyltransferase</keyword>
<dbReference type="SUPFAM" id="SSF55729">
    <property type="entry name" value="Acyl-CoA N-acyltransferases (Nat)"/>
    <property type="match status" value="1"/>
</dbReference>
<dbReference type="OrthoDB" id="9799092at2"/>
<evidence type="ECO:0000256" key="1">
    <source>
        <dbReference type="ARBA" id="ARBA00022679"/>
    </source>
</evidence>
<dbReference type="EMBL" id="OBEL01000010">
    <property type="protein sequence ID" value="SNZ21582.1"/>
    <property type="molecule type" value="Genomic_DNA"/>
</dbReference>
<keyword evidence="5" id="KW-1185">Reference proteome</keyword>
<gene>
    <name evidence="4" type="ORF">SAMN06265368_4705</name>
</gene>
<evidence type="ECO:0000259" key="3">
    <source>
        <dbReference type="PROSITE" id="PS51186"/>
    </source>
</evidence>
<sequence length="167" mass="18570">MANNGKVRALIKTDLATFKCIRLESLQREPEAFASHYDDWIALDDDAWLERLTDGHAHGAFVDDEIVGLIGLLPAQPQKMRHRGSIVMVYLRADQRGTGLARTLLNTIIAKARGLGLTQLELSVSAENPAGIRFYEREGFTIYGRLSNGVIESDGRSVDDILMMRSL</sequence>
<keyword evidence="1 4" id="KW-0808">Transferase</keyword>
<dbReference type="InterPro" id="IPR016181">
    <property type="entry name" value="Acyl_CoA_acyltransferase"/>
</dbReference>